<dbReference type="Pfam" id="PF03140">
    <property type="entry name" value="DUF247"/>
    <property type="match status" value="2"/>
</dbReference>
<reference evidence="2 3" key="1">
    <citation type="submission" date="2024-05" db="EMBL/GenBank/DDBJ databases">
        <title>Haplotype-resolved chromosome-level genome assembly of Huyou (Citrus changshanensis).</title>
        <authorList>
            <person name="Miao C."/>
            <person name="Chen W."/>
            <person name="Wu Y."/>
            <person name="Wang L."/>
            <person name="Zhao S."/>
            <person name="Grierson D."/>
            <person name="Xu C."/>
            <person name="Chen K."/>
        </authorList>
    </citation>
    <scope>NUCLEOTIDE SEQUENCE [LARGE SCALE GENOMIC DNA]</scope>
    <source>
        <strain evidence="2">01-14</strain>
        <tissue evidence="2">Leaf</tissue>
    </source>
</reference>
<protein>
    <submittedName>
        <fullName evidence="2">Uncharacterized protein</fullName>
    </submittedName>
</protein>
<keyword evidence="1" id="KW-1133">Transmembrane helix</keyword>
<name>A0AAP0R0H8_9ROSI</name>
<dbReference type="PANTHER" id="PTHR31549">
    <property type="entry name" value="PROTEIN, PUTATIVE (DUF247)-RELATED-RELATED"/>
    <property type="match status" value="1"/>
</dbReference>
<evidence type="ECO:0000313" key="2">
    <source>
        <dbReference type="EMBL" id="KAK9229545.1"/>
    </source>
</evidence>
<proteinExistence type="predicted"/>
<evidence type="ECO:0000313" key="3">
    <source>
        <dbReference type="Proteomes" id="UP001428341"/>
    </source>
</evidence>
<keyword evidence="3" id="KW-1185">Reference proteome</keyword>
<dbReference type="AlphaFoldDB" id="A0AAP0R0H8"/>
<keyword evidence="1" id="KW-0812">Transmembrane</keyword>
<dbReference type="Proteomes" id="UP001428341">
    <property type="component" value="Unassembled WGS sequence"/>
</dbReference>
<gene>
    <name evidence="2" type="ORF">WN944_022508</name>
</gene>
<evidence type="ECO:0000256" key="1">
    <source>
        <dbReference type="SAM" id="Phobius"/>
    </source>
</evidence>
<dbReference type="EMBL" id="JBCGBO010000001">
    <property type="protein sequence ID" value="KAK9229545.1"/>
    <property type="molecule type" value="Genomic_DNA"/>
</dbReference>
<sequence>MSSNPNANPNFDEHRWIINILRTLEEEPETDTDFPVCIFSVPKTLMSSDPDSYTPKEVAIGPYHYWRPELYEMERYKLAAAKSAQRHFNGDHKFQDVVDQLKELELQIRACYHNFLNFSNEALAWVMAIGASFLLEFLQIYAIKDGKLSKTYSSRSMSHLLDYAGTKAAHNAILRDMVMLENQIPLFVLRKMLEFEYSSLESADEMLQAMLMGFCEELSPFKLMKDMPMINISESAHLLGYLYDMVVSKSEQKASEIIEVVDDEGEAKQPQERYSTDLAYSNKLFREVWKLVSKLTIRPIRLIKNLLPLLSILARQFQYLLFREGNKSGDDGSSSHPSESDVNKPPLVEEITIPSVTELYKSNVTFSATVGNISTVSFDAETATLHLPTISLDVNSNVVLRNLVAYEASNASGPLIFTRYTEFMNGIIDTEEDAKLLREKGIILNRLKSDAEVAHLWNGMSRSIRLTKVPHIDKVIEGVNKHYNSQWKVKFWKSMKHYVFGSWQFLTLLATIMLLLLMTLQVFPQENVEKNSDDESSPLSKHMNNPPFVEKITIPSVTEPAKSNVRFLPTVGDISTVSFDAKKAILHLPTISLDVNTEVVLKNVVAYEASSASGPLALTRYTELMNGIIDTEEDACQDA</sequence>
<feature type="transmembrane region" description="Helical" evidence="1">
    <location>
        <begin position="498"/>
        <end position="523"/>
    </location>
</feature>
<keyword evidence="1" id="KW-0472">Membrane</keyword>
<accession>A0AAP0R0H8</accession>
<organism evidence="2 3">
    <name type="scientific">Citrus x changshan-huyou</name>
    <dbReference type="NCBI Taxonomy" id="2935761"/>
    <lineage>
        <taxon>Eukaryota</taxon>
        <taxon>Viridiplantae</taxon>
        <taxon>Streptophyta</taxon>
        <taxon>Embryophyta</taxon>
        <taxon>Tracheophyta</taxon>
        <taxon>Spermatophyta</taxon>
        <taxon>Magnoliopsida</taxon>
        <taxon>eudicotyledons</taxon>
        <taxon>Gunneridae</taxon>
        <taxon>Pentapetalae</taxon>
        <taxon>rosids</taxon>
        <taxon>malvids</taxon>
        <taxon>Sapindales</taxon>
        <taxon>Rutaceae</taxon>
        <taxon>Aurantioideae</taxon>
        <taxon>Citrus</taxon>
    </lineage>
</organism>
<dbReference type="InterPro" id="IPR004158">
    <property type="entry name" value="DUF247_pln"/>
</dbReference>
<feature type="transmembrane region" description="Helical" evidence="1">
    <location>
        <begin position="122"/>
        <end position="143"/>
    </location>
</feature>
<comment type="caution">
    <text evidence="2">The sequence shown here is derived from an EMBL/GenBank/DDBJ whole genome shotgun (WGS) entry which is preliminary data.</text>
</comment>
<dbReference type="PANTHER" id="PTHR31549:SF277">
    <property type="entry name" value="OS08G0167400 PROTEIN"/>
    <property type="match status" value="1"/>
</dbReference>